<evidence type="ECO:0000313" key="1">
    <source>
        <dbReference type="EMBL" id="KKM65149.1"/>
    </source>
</evidence>
<dbReference type="EMBL" id="LAZR01010772">
    <property type="protein sequence ID" value="KKM65149.1"/>
    <property type="molecule type" value="Genomic_DNA"/>
</dbReference>
<proteinExistence type="predicted"/>
<sequence length="66" mass="7811">MVMSYGLNGNKRFYTMTDKKYRQLAKIAFDLQEYFIDVATEEYHEGVKHTTWLMLIGLIETSDIIE</sequence>
<organism evidence="1">
    <name type="scientific">marine sediment metagenome</name>
    <dbReference type="NCBI Taxonomy" id="412755"/>
    <lineage>
        <taxon>unclassified sequences</taxon>
        <taxon>metagenomes</taxon>
        <taxon>ecological metagenomes</taxon>
    </lineage>
</organism>
<dbReference type="AlphaFoldDB" id="A0A0F9J5W8"/>
<gene>
    <name evidence="1" type="ORF">LCGC14_1494210</name>
</gene>
<protein>
    <submittedName>
        <fullName evidence="1">Uncharacterized protein</fullName>
    </submittedName>
</protein>
<accession>A0A0F9J5W8</accession>
<reference evidence="1" key="1">
    <citation type="journal article" date="2015" name="Nature">
        <title>Complex archaea that bridge the gap between prokaryotes and eukaryotes.</title>
        <authorList>
            <person name="Spang A."/>
            <person name="Saw J.H."/>
            <person name="Jorgensen S.L."/>
            <person name="Zaremba-Niedzwiedzka K."/>
            <person name="Martijn J."/>
            <person name="Lind A.E."/>
            <person name="van Eijk R."/>
            <person name="Schleper C."/>
            <person name="Guy L."/>
            <person name="Ettema T.J."/>
        </authorList>
    </citation>
    <scope>NUCLEOTIDE SEQUENCE</scope>
</reference>
<comment type="caution">
    <text evidence="1">The sequence shown here is derived from an EMBL/GenBank/DDBJ whole genome shotgun (WGS) entry which is preliminary data.</text>
</comment>
<name>A0A0F9J5W8_9ZZZZ</name>